<dbReference type="Proteomes" id="UP000796880">
    <property type="component" value="Unassembled WGS sequence"/>
</dbReference>
<evidence type="ECO:0000313" key="2">
    <source>
        <dbReference type="EMBL" id="KAF3450809.1"/>
    </source>
</evidence>
<gene>
    <name evidence="2" type="ORF">FNV43_RR06898</name>
</gene>
<keyword evidence="3" id="KW-1185">Reference proteome</keyword>
<feature type="region of interest" description="Disordered" evidence="1">
    <location>
        <begin position="38"/>
        <end position="57"/>
    </location>
</feature>
<feature type="compositionally biased region" description="Pro residues" evidence="1">
    <location>
        <begin position="40"/>
        <end position="49"/>
    </location>
</feature>
<dbReference type="EMBL" id="VOIH02000003">
    <property type="protein sequence ID" value="KAF3450809.1"/>
    <property type="molecule type" value="Genomic_DNA"/>
</dbReference>
<dbReference type="PANTHER" id="PTHR33881">
    <property type="entry name" value="NEUROGENIC LOCUS NOTCH-LIKE PROTEIN"/>
    <property type="match status" value="1"/>
</dbReference>
<evidence type="ECO:0000313" key="3">
    <source>
        <dbReference type="Proteomes" id="UP000796880"/>
    </source>
</evidence>
<accession>A0A8K0HFG4</accession>
<name>A0A8K0HFG4_9ROSA</name>
<dbReference type="AlphaFoldDB" id="A0A8K0HFG4"/>
<dbReference type="PANTHER" id="PTHR33881:SF17">
    <property type="entry name" value="EGF-LIKE DOMAIN-CONTAINING PROTEIN"/>
    <property type="match status" value="1"/>
</dbReference>
<protein>
    <submittedName>
        <fullName evidence="2">Uncharacterized protein</fullName>
    </submittedName>
</protein>
<sequence length="106" mass="11495">MGYTCQCFEGSENLMNLKGLPCFKQCSLGADCNGLLLVPTSPPPPPPPQTSSSTSHSQRIGMVDWFVELLKKSPCSTDHDDIVGCSLLTWTYLMPSIRIAAAENAF</sequence>
<dbReference type="OrthoDB" id="1933729at2759"/>
<organism evidence="2 3">
    <name type="scientific">Rhamnella rubrinervis</name>
    <dbReference type="NCBI Taxonomy" id="2594499"/>
    <lineage>
        <taxon>Eukaryota</taxon>
        <taxon>Viridiplantae</taxon>
        <taxon>Streptophyta</taxon>
        <taxon>Embryophyta</taxon>
        <taxon>Tracheophyta</taxon>
        <taxon>Spermatophyta</taxon>
        <taxon>Magnoliopsida</taxon>
        <taxon>eudicotyledons</taxon>
        <taxon>Gunneridae</taxon>
        <taxon>Pentapetalae</taxon>
        <taxon>rosids</taxon>
        <taxon>fabids</taxon>
        <taxon>Rosales</taxon>
        <taxon>Rhamnaceae</taxon>
        <taxon>rhamnoid group</taxon>
        <taxon>Rhamneae</taxon>
        <taxon>Rhamnella</taxon>
    </lineage>
</organism>
<proteinExistence type="predicted"/>
<evidence type="ECO:0000256" key="1">
    <source>
        <dbReference type="SAM" id="MobiDB-lite"/>
    </source>
</evidence>
<reference evidence="2" key="1">
    <citation type="submission" date="2020-03" db="EMBL/GenBank/DDBJ databases">
        <title>A high-quality chromosome-level genome assembly of a woody plant with both climbing and erect habits, Rhamnella rubrinervis.</title>
        <authorList>
            <person name="Lu Z."/>
            <person name="Yang Y."/>
            <person name="Zhu X."/>
            <person name="Sun Y."/>
        </authorList>
    </citation>
    <scope>NUCLEOTIDE SEQUENCE</scope>
    <source>
        <strain evidence="2">BYM</strain>
        <tissue evidence="2">Leaf</tissue>
    </source>
</reference>
<comment type="caution">
    <text evidence="2">The sequence shown here is derived from an EMBL/GenBank/DDBJ whole genome shotgun (WGS) entry which is preliminary data.</text>
</comment>